<name>A0A2V0P8U2_9CHLO</name>
<feature type="region of interest" description="Disordered" evidence="1">
    <location>
        <begin position="376"/>
        <end position="424"/>
    </location>
</feature>
<dbReference type="EMBL" id="BDRX01000049">
    <property type="protein sequence ID" value="GBF94280.1"/>
    <property type="molecule type" value="Genomic_DNA"/>
</dbReference>
<protein>
    <submittedName>
        <fullName evidence="2">Uncharacterized protein</fullName>
    </submittedName>
</protein>
<organism evidence="2 3">
    <name type="scientific">Raphidocelis subcapitata</name>
    <dbReference type="NCBI Taxonomy" id="307507"/>
    <lineage>
        <taxon>Eukaryota</taxon>
        <taxon>Viridiplantae</taxon>
        <taxon>Chlorophyta</taxon>
        <taxon>core chlorophytes</taxon>
        <taxon>Chlorophyceae</taxon>
        <taxon>CS clade</taxon>
        <taxon>Sphaeropleales</taxon>
        <taxon>Selenastraceae</taxon>
        <taxon>Raphidocelis</taxon>
    </lineage>
</organism>
<sequence length="465" mass="46263">MFAPRSTTLAAARADRRAAVRGAPRRIAPAAARPIRRVVKLRSAVAEPPAADPEPVAAPAPADAPPAAAAAADDAVAGPAATAAAAAAAPDAAAGSDATAAAAGGRIVRVAKASPPGKLAGYLLARFDEDPDSPVVLTSRGPAAGFRAVRALALARSMALRSRRVGVQFQPAFMREEEEGQQGPQQGDQQQQLQQQGKEEAGGGDSGGEGQAGAPRYLNGFDFVATIAAVDAASDVPAAGAAAHTVRVGAKDRAADVARLLADAAAEGPARVTCVGPAAALVAVRALVVARRRTLVGSGRDLAIVAALKPLAAGEEAGADEPAADAPAEAADAAEAAASAPEGAEGGEAGKRAARRSPEQIEFTVTACDAQPGAAERLGAAPAQRRQRARGRAAAREGGEVRRGGAARAAAGAEASGAEGRDGDTVVVSRAEWEGVKAQLSTMVQQTEALLKLLAEQQGGAPKAP</sequence>
<dbReference type="InterPro" id="IPR036882">
    <property type="entry name" value="Alba-like_dom_sf"/>
</dbReference>
<reference evidence="2 3" key="1">
    <citation type="journal article" date="2018" name="Sci. Rep.">
        <title>Raphidocelis subcapitata (=Pseudokirchneriella subcapitata) provides an insight into genome evolution and environmental adaptations in the Sphaeropleales.</title>
        <authorList>
            <person name="Suzuki S."/>
            <person name="Yamaguchi H."/>
            <person name="Nakajima N."/>
            <person name="Kawachi M."/>
        </authorList>
    </citation>
    <scope>NUCLEOTIDE SEQUENCE [LARGE SCALE GENOMIC DNA]</scope>
    <source>
        <strain evidence="2 3">NIES-35</strain>
    </source>
</reference>
<gene>
    <name evidence="2" type="ORF">Rsub_06550</name>
</gene>
<dbReference type="InParanoid" id="A0A2V0P8U2"/>
<proteinExistence type="predicted"/>
<dbReference type="AlphaFoldDB" id="A0A2V0P8U2"/>
<evidence type="ECO:0000256" key="1">
    <source>
        <dbReference type="SAM" id="MobiDB-lite"/>
    </source>
</evidence>
<feature type="region of interest" description="Disordered" evidence="1">
    <location>
        <begin position="175"/>
        <end position="212"/>
    </location>
</feature>
<feature type="region of interest" description="Disordered" evidence="1">
    <location>
        <begin position="44"/>
        <end position="71"/>
    </location>
</feature>
<feature type="compositionally biased region" description="Low complexity" evidence="1">
    <location>
        <begin position="404"/>
        <end position="418"/>
    </location>
</feature>
<feature type="compositionally biased region" description="Basic and acidic residues" evidence="1">
    <location>
        <begin position="348"/>
        <end position="358"/>
    </location>
</feature>
<accession>A0A2V0P8U2</accession>
<feature type="compositionally biased region" description="Low complexity" evidence="1">
    <location>
        <begin position="324"/>
        <end position="343"/>
    </location>
</feature>
<comment type="caution">
    <text evidence="2">The sequence shown here is derived from an EMBL/GenBank/DDBJ whole genome shotgun (WGS) entry which is preliminary data.</text>
</comment>
<evidence type="ECO:0000313" key="3">
    <source>
        <dbReference type="Proteomes" id="UP000247498"/>
    </source>
</evidence>
<dbReference type="Proteomes" id="UP000247498">
    <property type="component" value="Unassembled WGS sequence"/>
</dbReference>
<feature type="region of interest" description="Disordered" evidence="1">
    <location>
        <begin position="316"/>
        <end position="358"/>
    </location>
</feature>
<dbReference type="GO" id="GO:0003676">
    <property type="term" value="F:nucleic acid binding"/>
    <property type="evidence" value="ECO:0007669"/>
    <property type="project" value="InterPro"/>
</dbReference>
<keyword evidence="3" id="KW-1185">Reference proteome</keyword>
<feature type="compositionally biased region" description="Pro residues" evidence="1">
    <location>
        <begin position="50"/>
        <end position="64"/>
    </location>
</feature>
<dbReference type="Gene3D" id="3.30.110.20">
    <property type="entry name" value="Alba-like domain"/>
    <property type="match status" value="2"/>
</dbReference>
<feature type="compositionally biased region" description="Low complexity" evidence="1">
    <location>
        <begin position="181"/>
        <end position="196"/>
    </location>
</feature>
<evidence type="ECO:0000313" key="2">
    <source>
        <dbReference type="EMBL" id="GBF94280.1"/>
    </source>
</evidence>
<feature type="compositionally biased region" description="Basic and acidic residues" evidence="1">
    <location>
        <begin position="394"/>
        <end position="403"/>
    </location>
</feature>